<evidence type="ECO:0000313" key="20">
    <source>
        <dbReference type="EMBL" id="GAO30075.1"/>
    </source>
</evidence>
<dbReference type="STRING" id="1236989.JCM15548_12322"/>
<comment type="caution">
    <text evidence="20">The sequence shown here is derived from an EMBL/GenBank/DDBJ whole genome shotgun (WGS) entry which is preliminary data.</text>
</comment>
<comment type="subcellular location">
    <subcellularLocation>
        <location evidence="2">Lysosome</location>
    </subcellularLocation>
    <subcellularLocation>
        <location evidence="3">Secreted</location>
    </subcellularLocation>
</comment>
<name>A0A0E9LYY1_9BACT</name>
<dbReference type="SUPFAM" id="SSF49303">
    <property type="entry name" value="beta-Galactosidase/glucuronidase domain"/>
    <property type="match status" value="3"/>
</dbReference>
<dbReference type="GO" id="GO:0005764">
    <property type="term" value="C:lysosome"/>
    <property type="evidence" value="ECO:0007669"/>
    <property type="project" value="UniProtKB-SubCell"/>
</dbReference>
<keyword evidence="10" id="KW-0325">Glycoprotein</keyword>
<evidence type="ECO:0000256" key="4">
    <source>
        <dbReference type="ARBA" id="ARBA00004740"/>
    </source>
</evidence>
<accession>A0A0E9LYY1</accession>
<dbReference type="Proteomes" id="UP000032900">
    <property type="component" value="Unassembled WGS sequence"/>
</dbReference>
<gene>
    <name evidence="20" type="ORF">JCM15548_12322</name>
</gene>
<keyword evidence="11" id="KW-0458">Lysosome</keyword>
<evidence type="ECO:0000259" key="19">
    <source>
        <dbReference type="Pfam" id="PF22666"/>
    </source>
</evidence>
<evidence type="ECO:0000256" key="1">
    <source>
        <dbReference type="ARBA" id="ARBA00000829"/>
    </source>
</evidence>
<feature type="domain" description="Beta-mannosidase-like galactose-binding" evidence="19">
    <location>
        <begin position="10"/>
        <end position="174"/>
    </location>
</feature>
<evidence type="ECO:0000256" key="10">
    <source>
        <dbReference type="ARBA" id="ARBA00023180"/>
    </source>
</evidence>
<evidence type="ECO:0000256" key="5">
    <source>
        <dbReference type="ARBA" id="ARBA00011738"/>
    </source>
</evidence>
<evidence type="ECO:0000313" key="21">
    <source>
        <dbReference type="Proteomes" id="UP000032900"/>
    </source>
</evidence>
<evidence type="ECO:0000256" key="15">
    <source>
        <dbReference type="ARBA" id="ARBA00041614"/>
    </source>
</evidence>
<evidence type="ECO:0000256" key="3">
    <source>
        <dbReference type="ARBA" id="ARBA00004613"/>
    </source>
</evidence>
<dbReference type="PANTHER" id="PTHR43730">
    <property type="entry name" value="BETA-MANNOSIDASE"/>
    <property type="match status" value="1"/>
</dbReference>
<dbReference type="Gene3D" id="2.60.120.260">
    <property type="entry name" value="Galactose-binding domain-like"/>
    <property type="match status" value="1"/>
</dbReference>
<dbReference type="GO" id="GO:0005975">
    <property type="term" value="P:carbohydrate metabolic process"/>
    <property type="evidence" value="ECO:0007669"/>
    <property type="project" value="InterPro"/>
</dbReference>
<dbReference type="Pfam" id="PF17753">
    <property type="entry name" value="Ig_mannosidase"/>
    <property type="match status" value="1"/>
</dbReference>
<evidence type="ECO:0000259" key="18">
    <source>
        <dbReference type="Pfam" id="PF17786"/>
    </source>
</evidence>
<dbReference type="FunFam" id="2.60.120.260:FF:000060">
    <property type="entry name" value="Probable beta-mannosidase"/>
    <property type="match status" value="1"/>
</dbReference>
<dbReference type="InterPro" id="IPR013783">
    <property type="entry name" value="Ig-like_fold"/>
</dbReference>
<dbReference type="EMBL" id="BAZW01000017">
    <property type="protein sequence ID" value="GAO30075.1"/>
    <property type="molecule type" value="Genomic_DNA"/>
</dbReference>
<dbReference type="InterPro" id="IPR054593">
    <property type="entry name" value="Beta-mannosidase-like_N2"/>
</dbReference>
<sequence>MNQRALHQDWEFRSADEEVWTPASVPGVVHTDLLEAGIIDDPFYRSNEDSVQWISTKDWIYRTTFTVSEEEMANHNIQLVFEGLDTHATVKLNNVEVLKANNMFRTWTIDAREHLTAGLNTMEIYFLSPETYNKAQAAKLPYVLPEDERVHSRKAPYQFGWDWGPRLITSGVWRPVYLKFWNTANIQDVFLYAQNISENQADYRAQIEILADQEEEADIRVSSPDGQFKTQTTKIHLKKGINPVDLDFTIDDPQLWWPNGMGEAHLYKVDVTLETAQGIVTRSQRIGVRTIELVQEPDAHGSSFEFHVNGQAFFAKGANYIPLESFLPRLTASDYEKAIEDAVKANYNMLRVWGGGIYEDKLFYDLCDEKGILVWQDFMFACAMYPGDEPFLENVRQEAIDNVRRIRNHTSIALWCGNNEIQNGWFDWGWQRSLGYSTADSLEVWGHYQKVFHDIIPEVLAAEDPTRPYWPSSPSYGWGHQEATVMGDNHYWGVWWGKEPFEMYRQKVSRFMSEFGFQSFPDWSTVESFTLPEDRDLWSPVMRTHQKHPIGNETIDEYMKRWYPAPKDFESYVYVSQILQSEGMMMGIAAHRQAMPFSMGTLYWQFNDCWPVASWSSRDYYGNWKAMHYTVRKAYENLFLSPMQEDGIFSLFLVSDLQETSQAEVVLTLLDFEGKQLSQDKHAVEIKPNSQVVVQAPVNKLLKGHAANNSVLKMELWQNGRLLADNLHYFDLPKNLSLKAVDIHAEVQPSEKGYEVSLSADYLAKHVYLKMDGVKGWWSNNYFDLLPGEPVTVTFETSAAVDDFEARLKITSLADAF</sequence>
<dbReference type="RefSeq" id="WP_162198207.1">
    <property type="nucleotide sequence ID" value="NZ_BAZW01000017.1"/>
</dbReference>
<dbReference type="AlphaFoldDB" id="A0A0E9LYY1"/>
<evidence type="ECO:0000256" key="14">
    <source>
        <dbReference type="ARBA" id="ARBA00041069"/>
    </source>
</evidence>
<protein>
    <recommendedName>
        <fullName evidence="14">Beta-mannosidase B</fullName>
        <ecNumber evidence="6">3.2.1.25</ecNumber>
    </recommendedName>
    <alternativeName>
        <fullName evidence="15">Mannanase B</fullName>
    </alternativeName>
</protein>
<dbReference type="EC" id="3.2.1.25" evidence="6"/>
<proteinExistence type="inferred from homology"/>
<dbReference type="SUPFAM" id="SSF49785">
    <property type="entry name" value="Galactose-binding domain-like"/>
    <property type="match status" value="1"/>
</dbReference>
<evidence type="ECO:0000256" key="13">
    <source>
        <dbReference type="ARBA" id="ARBA00038429"/>
    </source>
</evidence>
<dbReference type="InterPro" id="IPR050887">
    <property type="entry name" value="Beta-mannosidase_GH2"/>
</dbReference>
<dbReference type="InterPro" id="IPR041447">
    <property type="entry name" value="Mannosidase_ig"/>
</dbReference>
<dbReference type="GO" id="GO:0004567">
    <property type="term" value="F:beta-mannosidase activity"/>
    <property type="evidence" value="ECO:0007669"/>
    <property type="project" value="UniProtKB-EC"/>
</dbReference>
<dbReference type="PANTHER" id="PTHR43730:SF1">
    <property type="entry name" value="BETA-MANNOSIDASE"/>
    <property type="match status" value="1"/>
</dbReference>
<keyword evidence="9" id="KW-0378">Hydrolase</keyword>
<dbReference type="InterPro" id="IPR006102">
    <property type="entry name" value="Ig-like_GH2"/>
</dbReference>
<dbReference type="SUPFAM" id="SSF51445">
    <property type="entry name" value="(Trans)glycosidases"/>
    <property type="match status" value="1"/>
</dbReference>
<dbReference type="Pfam" id="PF00703">
    <property type="entry name" value="Glyco_hydro_2"/>
    <property type="match status" value="1"/>
</dbReference>
<dbReference type="InterPro" id="IPR008979">
    <property type="entry name" value="Galactose-bd-like_sf"/>
</dbReference>
<evidence type="ECO:0000256" key="12">
    <source>
        <dbReference type="ARBA" id="ARBA00023295"/>
    </source>
</evidence>
<feature type="domain" description="Glycoside hydrolase family 2 immunoglobulin-like beta-sandwich" evidence="16">
    <location>
        <begin position="185"/>
        <end position="289"/>
    </location>
</feature>
<dbReference type="GO" id="GO:0006516">
    <property type="term" value="P:glycoprotein catabolic process"/>
    <property type="evidence" value="ECO:0007669"/>
    <property type="project" value="TreeGrafter"/>
</dbReference>
<dbReference type="Pfam" id="PF22666">
    <property type="entry name" value="Glyco_hydro_2_N2"/>
    <property type="match status" value="1"/>
</dbReference>
<keyword evidence="21" id="KW-1185">Reference proteome</keyword>
<comment type="catalytic activity">
    <reaction evidence="1">
        <text>Hydrolysis of terminal, non-reducing beta-D-mannose residues in beta-D-mannosides.</text>
        <dbReference type="EC" id="3.2.1.25"/>
    </reaction>
</comment>
<evidence type="ECO:0000256" key="8">
    <source>
        <dbReference type="ARBA" id="ARBA00022729"/>
    </source>
</evidence>
<dbReference type="Gene3D" id="3.20.20.80">
    <property type="entry name" value="Glycosidases"/>
    <property type="match status" value="1"/>
</dbReference>
<evidence type="ECO:0000259" key="16">
    <source>
        <dbReference type="Pfam" id="PF00703"/>
    </source>
</evidence>
<feature type="domain" description="Mannosidase Ig/CBM-like" evidence="18">
    <location>
        <begin position="649"/>
        <end position="735"/>
    </location>
</feature>
<feature type="domain" description="Beta-mannosidase Ig-fold" evidence="17">
    <location>
        <begin position="738"/>
        <end position="815"/>
    </location>
</feature>
<evidence type="ECO:0000256" key="9">
    <source>
        <dbReference type="ARBA" id="ARBA00022801"/>
    </source>
</evidence>
<dbReference type="InterPro" id="IPR036156">
    <property type="entry name" value="Beta-gal/glucu_dom_sf"/>
</dbReference>
<comment type="subunit">
    <text evidence="5">Homodimer.</text>
</comment>
<evidence type="ECO:0000256" key="11">
    <source>
        <dbReference type="ARBA" id="ARBA00023228"/>
    </source>
</evidence>
<organism evidence="20 21">
    <name type="scientific">Geofilum rubicundum JCM 15548</name>
    <dbReference type="NCBI Taxonomy" id="1236989"/>
    <lineage>
        <taxon>Bacteria</taxon>
        <taxon>Pseudomonadati</taxon>
        <taxon>Bacteroidota</taxon>
        <taxon>Bacteroidia</taxon>
        <taxon>Marinilabiliales</taxon>
        <taxon>Marinilabiliaceae</taxon>
        <taxon>Geofilum</taxon>
    </lineage>
</organism>
<evidence type="ECO:0000256" key="7">
    <source>
        <dbReference type="ARBA" id="ARBA00022525"/>
    </source>
</evidence>
<dbReference type="Pfam" id="PF17786">
    <property type="entry name" value="Mannosidase_ig"/>
    <property type="match status" value="1"/>
</dbReference>
<keyword evidence="7" id="KW-0964">Secreted</keyword>
<dbReference type="Gene3D" id="2.60.40.10">
    <property type="entry name" value="Immunoglobulins"/>
    <property type="match status" value="3"/>
</dbReference>
<dbReference type="FunFam" id="3.20.20.80:FF:000050">
    <property type="entry name" value="Beta-mannosidase B"/>
    <property type="match status" value="1"/>
</dbReference>
<dbReference type="InterPro" id="IPR041625">
    <property type="entry name" value="Beta-mannosidase_Ig"/>
</dbReference>
<dbReference type="GO" id="GO:0005576">
    <property type="term" value="C:extracellular region"/>
    <property type="evidence" value="ECO:0007669"/>
    <property type="project" value="UniProtKB-SubCell"/>
</dbReference>
<evidence type="ECO:0000256" key="6">
    <source>
        <dbReference type="ARBA" id="ARBA00012754"/>
    </source>
</evidence>
<comment type="similarity">
    <text evidence="13">Belongs to the glycosyl hydrolase 2 family. Beta-mannosidase B subfamily.</text>
</comment>
<reference evidence="20 21" key="1">
    <citation type="journal article" date="2015" name="Microbes Environ.">
        <title>Distribution and evolution of nitrogen fixation genes in the phylum bacteroidetes.</title>
        <authorList>
            <person name="Inoue J."/>
            <person name="Oshima K."/>
            <person name="Suda W."/>
            <person name="Sakamoto M."/>
            <person name="Iino T."/>
            <person name="Noda S."/>
            <person name="Hongoh Y."/>
            <person name="Hattori M."/>
            <person name="Ohkuma M."/>
        </authorList>
    </citation>
    <scope>NUCLEOTIDE SEQUENCE [LARGE SCALE GENOMIC DNA]</scope>
    <source>
        <strain evidence="20">JCM 15548</strain>
    </source>
</reference>
<evidence type="ECO:0000259" key="17">
    <source>
        <dbReference type="Pfam" id="PF17753"/>
    </source>
</evidence>
<dbReference type="InterPro" id="IPR017853">
    <property type="entry name" value="GH"/>
</dbReference>
<keyword evidence="12" id="KW-0326">Glycosidase</keyword>
<keyword evidence="8" id="KW-0732">Signal</keyword>
<comment type="pathway">
    <text evidence="4">Glycan metabolism; N-glycan degradation.</text>
</comment>
<evidence type="ECO:0000256" key="2">
    <source>
        <dbReference type="ARBA" id="ARBA00004371"/>
    </source>
</evidence>